<dbReference type="SFLD" id="SFLDS00003">
    <property type="entry name" value="Haloacid_Dehalogenase"/>
    <property type="match status" value="1"/>
</dbReference>
<name>A0ABP0K9L1_9DINO</name>
<dbReference type="Pfam" id="PF00112">
    <property type="entry name" value="Peptidase_C1"/>
    <property type="match status" value="1"/>
</dbReference>
<dbReference type="InterPro" id="IPR039417">
    <property type="entry name" value="Peptidase_C1A_papain-like"/>
</dbReference>
<evidence type="ECO:0000256" key="3">
    <source>
        <dbReference type="ARBA" id="ARBA00023157"/>
    </source>
</evidence>
<keyword evidence="2" id="KW-0865">Zymogen</keyword>
<dbReference type="InterPro" id="IPR010036">
    <property type="entry name" value="MDP_1_eu_arc"/>
</dbReference>
<dbReference type="InterPro" id="IPR000668">
    <property type="entry name" value="Peptidase_C1A_C"/>
</dbReference>
<dbReference type="PROSITE" id="PS00139">
    <property type="entry name" value="THIOL_PROTEASE_CYS"/>
    <property type="match status" value="1"/>
</dbReference>
<dbReference type="InterPro" id="IPR000169">
    <property type="entry name" value="Pept_cys_AS"/>
</dbReference>
<dbReference type="NCBIfam" id="TIGR01685">
    <property type="entry name" value="MDP-1"/>
    <property type="match status" value="1"/>
</dbReference>
<evidence type="ECO:0000259" key="6">
    <source>
        <dbReference type="SMART" id="SM00848"/>
    </source>
</evidence>
<dbReference type="InterPro" id="IPR036412">
    <property type="entry name" value="HAD-like_sf"/>
</dbReference>
<dbReference type="SUPFAM" id="SSF54001">
    <property type="entry name" value="Cysteine proteinases"/>
    <property type="match status" value="1"/>
</dbReference>
<dbReference type="SFLD" id="SFLDG01131">
    <property type="entry name" value="C1.5.2:_MDP_Like"/>
    <property type="match status" value="1"/>
</dbReference>
<dbReference type="PANTHER" id="PTHR12411">
    <property type="entry name" value="CYSTEINE PROTEASE FAMILY C1-RELATED"/>
    <property type="match status" value="1"/>
</dbReference>
<feature type="compositionally biased region" description="Basic and acidic residues" evidence="4">
    <location>
        <begin position="193"/>
        <end position="214"/>
    </location>
</feature>
<feature type="domain" description="Cathepsin propeptide inhibitor" evidence="6">
    <location>
        <begin position="298"/>
        <end position="353"/>
    </location>
</feature>
<evidence type="ECO:0000256" key="2">
    <source>
        <dbReference type="ARBA" id="ARBA00023145"/>
    </source>
</evidence>
<dbReference type="Gene3D" id="3.90.70.10">
    <property type="entry name" value="Cysteine proteinases"/>
    <property type="match status" value="1"/>
</dbReference>
<dbReference type="InterPro" id="IPR013201">
    <property type="entry name" value="Prot_inhib_I29"/>
</dbReference>
<dbReference type="PROSITE" id="PS00640">
    <property type="entry name" value="THIOL_PROTEASE_ASN"/>
    <property type="match status" value="1"/>
</dbReference>
<dbReference type="InterPro" id="IPR013128">
    <property type="entry name" value="Peptidase_C1A"/>
</dbReference>
<dbReference type="InterPro" id="IPR025661">
    <property type="entry name" value="Pept_asp_AS"/>
</dbReference>
<evidence type="ECO:0000256" key="1">
    <source>
        <dbReference type="ARBA" id="ARBA00008455"/>
    </source>
</evidence>
<dbReference type="SMART" id="SM00848">
    <property type="entry name" value="Inhibitor_I29"/>
    <property type="match status" value="1"/>
</dbReference>
<evidence type="ECO:0000256" key="4">
    <source>
        <dbReference type="SAM" id="MobiDB-lite"/>
    </source>
</evidence>
<gene>
    <name evidence="7" type="ORF">CCMP2556_LOCUS14966</name>
</gene>
<reference evidence="7 8" key="1">
    <citation type="submission" date="2024-02" db="EMBL/GenBank/DDBJ databases">
        <authorList>
            <person name="Chen Y."/>
            <person name="Shah S."/>
            <person name="Dougan E. K."/>
            <person name="Thang M."/>
            <person name="Chan C."/>
        </authorList>
    </citation>
    <scope>NUCLEOTIDE SEQUENCE [LARGE SCALE GENOMIC DNA]</scope>
</reference>
<organism evidence="7 8">
    <name type="scientific">Durusdinium trenchii</name>
    <dbReference type="NCBI Taxonomy" id="1381693"/>
    <lineage>
        <taxon>Eukaryota</taxon>
        <taxon>Sar</taxon>
        <taxon>Alveolata</taxon>
        <taxon>Dinophyceae</taxon>
        <taxon>Suessiales</taxon>
        <taxon>Symbiodiniaceae</taxon>
        <taxon>Durusdinium</taxon>
    </lineage>
</organism>
<dbReference type="SFLD" id="SFLDG01129">
    <property type="entry name" value="C1.5:_HAD__Beta-PGM__Phosphata"/>
    <property type="match status" value="1"/>
</dbReference>
<feature type="compositionally biased region" description="Basic and acidic residues" evidence="4">
    <location>
        <begin position="222"/>
        <end position="254"/>
    </location>
</feature>
<dbReference type="CDD" id="cd02248">
    <property type="entry name" value="Peptidase_C1A"/>
    <property type="match status" value="1"/>
</dbReference>
<dbReference type="Pfam" id="PF08246">
    <property type="entry name" value="Inhibitor_I29"/>
    <property type="match status" value="1"/>
</dbReference>
<evidence type="ECO:0000313" key="8">
    <source>
        <dbReference type="Proteomes" id="UP001642484"/>
    </source>
</evidence>
<dbReference type="Pfam" id="PF12689">
    <property type="entry name" value="Acid_PPase"/>
    <property type="match status" value="1"/>
</dbReference>
<proteinExistence type="inferred from homology"/>
<feature type="domain" description="Peptidase C1A papain C-terminal" evidence="5">
    <location>
        <begin position="385"/>
        <end position="616"/>
    </location>
</feature>
<protein>
    <submittedName>
        <fullName evidence="7">Uncharacterized protein</fullName>
    </submittedName>
</protein>
<dbReference type="PRINTS" id="PR00705">
    <property type="entry name" value="PAPAIN"/>
</dbReference>
<dbReference type="SUPFAM" id="SSF56784">
    <property type="entry name" value="HAD-like"/>
    <property type="match status" value="1"/>
</dbReference>
<evidence type="ECO:0000313" key="7">
    <source>
        <dbReference type="EMBL" id="CAK9022764.1"/>
    </source>
</evidence>
<accession>A0ABP0K9L1</accession>
<dbReference type="EMBL" id="CAXAMN010007779">
    <property type="protein sequence ID" value="CAK9022764.1"/>
    <property type="molecule type" value="Genomic_DNA"/>
</dbReference>
<keyword evidence="8" id="KW-1185">Reference proteome</keyword>
<dbReference type="Gene3D" id="3.40.50.1000">
    <property type="entry name" value="HAD superfamily/HAD-like"/>
    <property type="match status" value="1"/>
</dbReference>
<keyword evidence="3" id="KW-1015">Disulfide bond</keyword>
<evidence type="ECO:0000259" key="5">
    <source>
        <dbReference type="SMART" id="SM00645"/>
    </source>
</evidence>
<feature type="region of interest" description="Disordered" evidence="4">
    <location>
        <begin position="184"/>
        <end position="258"/>
    </location>
</feature>
<dbReference type="InterPro" id="IPR023214">
    <property type="entry name" value="HAD_sf"/>
</dbReference>
<dbReference type="SMART" id="SM00645">
    <property type="entry name" value="Pept_C1"/>
    <property type="match status" value="1"/>
</dbReference>
<comment type="similarity">
    <text evidence="1">Belongs to the peptidase C1 family.</text>
</comment>
<comment type="caution">
    <text evidence="7">The sequence shown here is derived from an EMBL/GenBank/DDBJ whole genome shotgun (WGS) entry which is preliminary data.</text>
</comment>
<dbReference type="InterPro" id="IPR038765">
    <property type="entry name" value="Papain-like_cys_pep_sf"/>
</dbReference>
<dbReference type="Proteomes" id="UP001642484">
    <property type="component" value="Unassembled WGS sequence"/>
</dbReference>
<sequence length="657" mass="73265">MAVPKLVVFDLDACCWYPEMYMLRRGAPFAATSDPNVLMTCGKEKVRLLGDVRNIWKELHSSEMFQSTRVGVASRCDEPEWGRECLKKFMVEEGVSMWDVAEKGHLVEIFKSSKQEHFRRLAAKTGVAFEEMLFFDDDPYNIQDVSRLGVTCVETPDGVTPEAWEEGLQLHALRHDGGGVWASDFPDWPVAASKEESDGKDSKDGKEHKEHKDSAMIGSSKLSEKQKAALERLRERALKPPPPKEEPKEEKPKTEGAALGFLGEKRWEKGRETETHRGWRMLKVCLGLVAFHVKALNFDDYLQRYGKDYDDPEEYAYRKALFDQRAARIDAQNAMGTWKAGFNDFTDATPEELKRMMGYRKELRGAVSSQAGTPRLKAARAKPKFPKNLDWRERTPSVVSPVKSQGGCGSCWAFAAAEVIESHVAIKTGVLLSLSPQELTSCTPNPRRCGGTGGCAGAMSQLAFDYIKQQGGVSDIWQYPYLSGTKYASLECEAFNGTVYWPPKASITGHVDVLKNDAQALMEAVQLGPVTVSVDASDWWLYHGGIFDGCNKTHPDISHAVVLDGYGEEKDEKGQHVKYWLIRNSWGTMFGENGYIRLRRYDDEPCGYDPHPLQGTACEVGGPEKVYACGECGVLADSSYPLGAALGRRGQNLDVDY</sequence>